<dbReference type="KEGG" id="hlr:HALLA_00105"/>
<gene>
    <name evidence="5" type="ORF">HALLA_00105</name>
</gene>
<keyword evidence="6" id="KW-1185">Reference proteome</keyword>
<dbReference type="PANTHER" id="PTHR34236">
    <property type="entry name" value="DIMETHYL SULFOXIDE REDUCTASE TRANSCRIPTIONAL ACTIVATOR"/>
    <property type="match status" value="1"/>
</dbReference>
<dbReference type="InterPro" id="IPR007050">
    <property type="entry name" value="HTH_bacterioopsin"/>
</dbReference>
<geneLocation type="plasmid" evidence="5">
    <name>unnamed</name>
</geneLocation>
<dbReference type="OrthoDB" id="27447at2157"/>
<dbReference type="RefSeq" id="WP_049954614.1">
    <property type="nucleotide sequence ID" value="NZ_CP007057.1"/>
</dbReference>
<keyword evidence="5" id="KW-0614">Plasmid</keyword>
<dbReference type="InterPro" id="IPR056493">
    <property type="entry name" value="HVO_0513_N"/>
</dbReference>
<feature type="domain" description="HTH bat-type" evidence="3">
    <location>
        <begin position="162"/>
        <end position="214"/>
    </location>
</feature>
<feature type="domain" description="HVO-0513-like N-terminal" evidence="4">
    <location>
        <begin position="17"/>
        <end position="151"/>
    </location>
</feature>
<dbReference type="EMBL" id="CP007057">
    <property type="protein sequence ID" value="AHG01725.1"/>
    <property type="molecule type" value="Genomic_DNA"/>
</dbReference>
<reference evidence="5 6" key="1">
    <citation type="submission" date="2014-01" db="EMBL/GenBank/DDBJ databases">
        <authorList>
            <consortium name="DOE Joint Genome Institute"/>
            <person name="Anderson I."/>
            <person name="Huntemann M."/>
            <person name="Han J."/>
            <person name="Chen A."/>
            <person name="Kyrpides N."/>
            <person name="Mavromatis K."/>
            <person name="Markowitz V."/>
            <person name="Palaniappan K."/>
            <person name="Ivanova N."/>
            <person name="Schaumberg A."/>
            <person name="Pati A."/>
            <person name="Liolios K."/>
            <person name="Nordberg H.P."/>
            <person name="Cantor M.N."/>
            <person name="Hua S.X."/>
            <person name="Woyke T."/>
        </authorList>
    </citation>
    <scope>NUCLEOTIDE SEQUENCE [LARGE SCALE GENOMIC DNA]</scope>
    <source>
        <strain evidence="5 6">XH-48</strain>
        <plasmid evidence="6">2</plasmid>
    </source>
</reference>
<dbReference type="Proteomes" id="UP000019024">
    <property type="component" value="Plasmid unnamed2"/>
</dbReference>
<dbReference type="GeneID" id="25147107"/>
<evidence type="ECO:0000256" key="2">
    <source>
        <dbReference type="ARBA" id="ARBA00023163"/>
    </source>
</evidence>
<accession>W0JWW5</accession>
<sequence length="218" mass="24800">MRYLTIHIRPADNGAFHPLAEQLVDEPSITREAIRNVELLANGTILLFAEGSGDRERYEEIMENSKFVIDYLVSGEDRWMAVSQFEPTDLTRRMLKRQRESDLIIETPIYFNADGSFQVSYLGTDSAFQEFVQDSGEQLPVTFEVIETGEYKPDEASFTRLLTTRQQEVLETAVKAGYYSIPRESTLDDVAAIVGIAPTTVGDHLRKVEERVFETLVH</sequence>
<evidence type="ECO:0000256" key="1">
    <source>
        <dbReference type="ARBA" id="ARBA00023015"/>
    </source>
</evidence>
<dbReference type="PANTHER" id="PTHR34236:SF1">
    <property type="entry name" value="DIMETHYL SULFOXIDE REDUCTASE TRANSCRIPTIONAL ACTIVATOR"/>
    <property type="match status" value="1"/>
</dbReference>
<evidence type="ECO:0000259" key="3">
    <source>
        <dbReference type="Pfam" id="PF04967"/>
    </source>
</evidence>
<dbReference type="AlphaFoldDB" id="W0JWW5"/>
<proteinExistence type="predicted"/>
<name>W0JWW5_9EURY</name>
<dbReference type="Pfam" id="PF04967">
    <property type="entry name" value="HTH_10"/>
    <property type="match status" value="1"/>
</dbReference>
<keyword evidence="1" id="KW-0805">Transcription regulation</keyword>
<evidence type="ECO:0000313" key="6">
    <source>
        <dbReference type="Proteomes" id="UP000019024"/>
    </source>
</evidence>
<organism evidence="5 6">
    <name type="scientific">Halostagnicola larsenii XH-48</name>
    <dbReference type="NCBI Taxonomy" id="797299"/>
    <lineage>
        <taxon>Archaea</taxon>
        <taxon>Methanobacteriati</taxon>
        <taxon>Methanobacteriota</taxon>
        <taxon>Stenosarchaea group</taxon>
        <taxon>Halobacteria</taxon>
        <taxon>Halobacteriales</taxon>
        <taxon>Natrialbaceae</taxon>
        <taxon>Halostagnicola</taxon>
    </lineage>
</organism>
<keyword evidence="2" id="KW-0804">Transcription</keyword>
<dbReference type="HOGENOM" id="CLU_092678_0_0_2"/>
<dbReference type="eggNOG" id="arCOG02274">
    <property type="taxonomic scope" value="Archaea"/>
</dbReference>
<evidence type="ECO:0000313" key="5">
    <source>
        <dbReference type="EMBL" id="AHG01725.1"/>
    </source>
</evidence>
<dbReference type="Pfam" id="PF24278">
    <property type="entry name" value="HVO_0513_N"/>
    <property type="match status" value="1"/>
</dbReference>
<evidence type="ECO:0000259" key="4">
    <source>
        <dbReference type="Pfam" id="PF24278"/>
    </source>
</evidence>
<protein>
    <submittedName>
        <fullName evidence="5">Bacterio-opsin activator</fullName>
    </submittedName>
</protein>